<dbReference type="InParanoid" id="A0A7J8ERB9"/>
<evidence type="ECO:0000313" key="1">
    <source>
        <dbReference type="EMBL" id="KAF6438037.1"/>
    </source>
</evidence>
<gene>
    <name evidence="1" type="ORF">HJG59_008728</name>
</gene>
<name>A0A7J8ERB9_MOLMO</name>
<accession>A0A7J8ERB9</accession>
<dbReference type="PANTHER" id="PTHR11117:SF2">
    <property type="entry name" value="SUCCINATE--COA LIGASE [ADP_GDP-FORMING] SUBUNIT ALPHA, MITOCHONDRIAL"/>
    <property type="match status" value="1"/>
</dbReference>
<proteinExistence type="predicted"/>
<evidence type="ECO:0000313" key="2">
    <source>
        <dbReference type="Proteomes" id="UP000550707"/>
    </source>
</evidence>
<dbReference type="GO" id="GO:0009361">
    <property type="term" value="C:succinate-CoA ligase complex (ADP-forming)"/>
    <property type="evidence" value="ECO:0007669"/>
    <property type="project" value="TreeGrafter"/>
</dbReference>
<protein>
    <submittedName>
        <fullName evidence="1">Uncharacterized protein</fullName>
    </submittedName>
</protein>
<dbReference type="Proteomes" id="UP000550707">
    <property type="component" value="Unassembled WGS sequence"/>
</dbReference>
<dbReference type="AlphaFoldDB" id="A0A7J8ERB9"/>
<dbReference type="GO" id="GO:0006099">
    <property type="term" value="P:tricarboxylic acid cycle"/>
    <property type="evidence" value="ECO:0007669"/>
    <property type="project" value="TreeGrafter"/>
</dbReference>
<dbReference type="GO" id="GO:0004775">
    <property type="term" value="F:succinate-CoA ligase (ADP-forming) activity"/>
    <property type="evidence" value="ECO:0007669"/>
    <property type="project" value="TreeGrafter"/>
</dbReference>
<dbReference type="PANTHER" id="PTHR11117">
    <property type="entry name" value="SUCCINYL-COA LIGASE SUBUNIT ALPHA"/>
    <property type="match status" value="1"/>
</dbReference>
<comment type="caution">
    <text evidence="1">The sequence shown here is derived from an EMBL/GenBank/DDBJ whole genome shotgun (WGS) entry which is preliminary data.</text>
</comment>
<dbReference type="GO" id="GO:0004776">
    <property type="term" value="F:succinate-CoA ligase (GDP-forming) activity"/>
    <property type="evidence" value="ECO:0007669"/>
    <property type="project" value="TreeGrafter"/>
</dbReference>
<reference evidence="1 2" key="1">
    <citation type="journal article" date="2020" name="Nature">
        <title>Six reference-quality genomes reveal evolution of bat adaptations.</title>
        <authorList>
            <person name="Jebb D."/>
            <person name="Huang Z."/>
            <person name="Pippel M."/>
            <person name="Hughes G.M."/>
            <person name="Lavrichenko K."/>
            <person name="Devanna P."/>
            <person name="Winkler S."/>
            <person name="Jermiin L.S."/>
            <person name="Skirmuntt E.C."/>
            <person name="Katzourakis A."/>
            <person name="Burkitt-Gray L."/>
            <person name="Ray D.A."/>
            <person name="Sullivan K.A.M."/>
            <person name="Roscito J.G."/>
            <person name="Kirilenko B.M."/>
            <person name="Davalos L.M."/>
            <person name="Corthals A.P."/>
            <person name="Power M.L."/>
            <person name="Jones G."/>
            <person name="Ransome R.D."/>
            <person name="Dechmann D.K.N."/>
            <person name="Locatelli A.G."/>
            <person name="Puechmaille S.J."/>
            <person name="Fedrigo O."/>
            <person name="Jarvis E.D."/>
            <person name="Hiller M."/>
            <person name="Vernes S.C."/>
            <person name="Myers E.W."/>
            <person name="Teeling E.C."/>
        </authorList>
    </citation>
    <scope>NUCLEOTIDE SEQUENCE [LARGE SCALE GENOMIC DNA]</scope>
    <source>
        <strain evidence="1">MMolMol1</strain>
        <tissue evidence="1">Muscle</tissue>
    </source>
</reference>
<keyword evidence="2" id="KW-1185">Reference proteome</keyword>
<sequence>MASGSGGLPATPLLSGSLLLQQNGIRLCSYTASPKPLYVDKNTKVTCQGFPGIEADVPLVTSITEGVPQQDVVRVKHRKTEPGKGKLIGHTALQSPVLENAKLASCLATITRKRELVSCPDLAPRLMKTDWGSLCALALEGILLVERVSLPAMKSFCMIQPQKASY</sequence>
<dbReference type="GO" id="GO:0005739">
    <property type="term" value="C:mitochondrion"/>
    <property type="evidence" value="ECO:0007669"/>
    <property type="project" value="TreeGrafter"/>
</dbReference>
<dbReference type="EMBL" id="JACASF010000013">
    <property type="protein sequence ID" value="KAF6438037.1"/>
    <property type="molecule type" value="Genomic_DNA"/>
</dbReference>
<organism evidence="1 2">
    <name type="scientific">Molossus molossus</name>
    <name type="common">Pallas' mastiff bat</name>
    <name type="synonym">Vespertilio molossus</name>
    <dbReference type="NCBI Taxonomy" id="27622"/>
    <lineage>
        <taxon>Eukaryota</taxon>
        <taxon>Metazoa</taxon>
        <taxon>Chordata</taxon>
        <taxon>Craniata</taxon>
        <taxon>Vertebrata</taxon>
        <taxon>Euteleostomi</taxon>
        <taxon>Mammalia</taxon>
        <taxon>Eutheria</taxon>
        <taxon>Laurasiatheria</taxon>
        <taxon>Chiroptera</taxon>
        <taxon>Yangochiroptera</taxon>
        <taxon>Molossidae</taxon>
        <taxon>Molossus</taxon>
    </lineage>
</organism>